<gene>
    <name evidence="1" type="ORF">EDC52_11412</name>
</gene>
<accession>A0A4R3YHU2</accession>
<dbReference type="Proteomes" id="UP000295719">
    <property type="component" value="Unassembled WGS sequence"/>
</dbReference>
<evidence type="ECO:0000313" key="1">
    <source>
        <dbReference type="EMBL" id="TCV91907.1"/>
    </source>
</evidence>
<dbReference type="EMBL" id="SMCR01000014">
    <property type="protein sequence ID" value="TCV91907.1"/>
    <property type="molecule type" value="Genomic_DNA"/>
</dbReference>
<dbReference type="RefSeq" id="WP_165911758.1">
    <property type="nucleotide sequence ID" value="NZ_SMCR01000014.1"/>
</dbReference>
<sequence length="52" mass="5850">MSFLMKEINQTNSEIKSSRIIKTQALSLAENILNGNPGIKPHDNARWQKIIG</sequence>
<name>A0A4R3YHU2_9GAMM</name>
<comment type="caution">
    <text evidence="1">The sequence shown here is derived from an EMBL/GenBank/DDBJ whole genome shotgun (WGS) entry which is preliminary data.</text>
</comment>
<protein>
    <submittedName>
        <fullName evidence="1">Uncharacterized protein</fullName>
    </submittedName>
</protein>
<evidence type="ECO:0000313" key="2">
    <source>
        <dbReference type="Proteomes" id="UP000295719"/>
    </source>
</evidence>
<reference evidence="1 2" key="1">
    <citation type="submission" date="2019-03" db="EMBL/GenBank/DDBJ databases">
        <title>Genomic Encyclopedia of Type Strains, Phase IV (KMG-IV): sequencing the most valuable type-strain genomes for metagenomic binning, comparative biology and taxonomic classification.</title>
        <authorList>
            <person name="Goeker M."/>
        </authorList>
    </citation>
    <scope>NUCLEOTIDE SEQUENCE [LARGE SCALE GENOMIC DNA]</scope>
    <source>
        <strain evidence="1 2">DSM 19580</strain>
    </source>
</reference>
<keyword evidence="2" id="KW-1185">Reference proteome</keyword>
<proteinExistence type="predicted"/>
<organism evidence="1 2">
    <name type="scientific">Biostraticola tofi</name>
    <dbReference type="NCBI Taxonomy" id="466109"/>
    <lineage>
        <taxon>Bacteria</taxon>
        <taxon>Pseudomonadati</taxon>
        <taxon>Pseudomonadota</taxon>
        <taxon>Gammaproteobacteria</taxon>
        <taxon>Enterobacterales</taxon>
        <taxon>Bruguierivoracaceae</taxon>
        <taxon>Biostraticola</taxon>
    </lineage>
</organism>
<dbReference type="AlphaFoldDB" id="A0A4R3YHU2"/>